<dbReference type="Pfam" id="PF07992">
    <property type="entry name" value="Pyr_redox_2"/>
    <property type="match status" value="1"/>
</dbReference>
<evidence type="ECO:0000256" key="4">
    <source>
        <dbReference type="ARBA" id="ARBA00022827"/>
    </source>
</evidence>
<gene>
    <name evidence="8" type="ORF">WN59_04895</name>
</gene>
<dbReference type="FunFam" id="3.50.50.60:FF:000034">
    <property type="entry name" value="sulfide:quinone oxidoreductase, mitochondrial"/>
    <property type="match status" value="1"/>
</dbReference>
<evidence type="ECO:0000256" key="6">
    <source>
        <dbReference type="ARBA" id="ARBA00023002"/>
    </source>
</evidence>
<comment type="caution">
    <text evidence="8">The sequence shown here is derived from an EMBL/GenBank/DDBJ whole genome shotgun (WGS) entry which is preliminary data.</text>
</comment>
<name>A0A0M2SJX4_9STAP</name>
<feature type="domain" description="FAD/NAD(P)-binding" evidence="7">
    <location>
        <begin position="5"/>
        <end position="123"/>
    </location>
</feature>
<dbReference type="InterPro" id="IPR015904">
    <property type="entry name" value="Sulphide_quinone_reductase"/>
</dbReference>
<dbReference type="GO" id="GO:0070221">
    <property type="term" value="P:sulfide oxidation, using sulfide:quinone oxidoreductase"/>
    <property type="evidence" value="ECO:0007669"/>
    <property type="project" value="TreeGrafter"/>
</dbReference>
<dbReference type="GO" id="GO:0071949">
    <property type="term" value="F:FAD binding"/>
    <property type="evidence" value="ECO:0007669"/>
    <property type="project" value="TreeGrafter"/>
</dbReference>
<dbReference type="STRING" id="1432562.WN59_04895"/>
<accession>A0A0M2SJX4</accession>
<evidence type="ECO:0000256" key="2">
    <source>
        <dbReference type="ARBA" id="ARBA00022630"/>
    </source>
</evidence>
<dbReference type="SUPFAM" id="SSF51905">
    <property type="entry name" value="FAD/NAD(P)-binding domain"/>
    <property type="match status" value="2"/>
</dbReference>
<reference evidence="8 9" key="1">
    <citation type="submission" date="2015-04" db="EMBL/GenBank/DDBJ databases">
        <title>Taxonomic description and genome sequence of Salinicoccus sediminis sp. nov., a novel hyper halotolerant bacterium isolated from marine sediment.</title>
        <authorList>
            <person name="Mathan Kumar R."/>
            <person name="Kaur G."/>
            <person name="Kumar N."/>
            <person name="Kumar A."/>
            <person name="Singh N.K."/>
            <person name="Kaur N."/>
            <person name="Mayilraj S."/>
        </authorList>
    </citation>
    <scope>NUCLEOTIDE SEQUENCE [LARGE SCALE GENOMIC DNA]</scope>
    <source>
        <strain evidence="8 9">SV-16</strain>
    </source>
</reference>
<dbReference type="RefSeq" id="WP_046513522.1">
    <property type="nucleotide sequence ID" value="NZ_LAYZ01000002.1"/>
</dbReference>
<dbReference type="PATRIC" id="fig|1432562.3.peg.964"/>
<keyword evidence="9" id="KW-1185">Reference proteome</keyword>
<dbReference type="PANTHER" id="PTHR10632">
    <property type="entry name" value="SULFIDE:QUINONE OXIDOREDUCTASE"/>
    <property type="match status" value="1"/>
</dbReference>
<evidence type="ECO:0000313" key="8">
    <source>
        <dbReference type="EMBL" id="KKK34984.1"/>
    </source>
</evidence>
<organism evidence="8 9">
    <name type="scientific">Salinicoccus sediminis</name>
    <dbReference type="NCBI Taxonomy" id="1432562"/>
    <lineage>
        <taxon>Bacteria</taxon>
        <taxon>Bacillati</taxon>
        <taxon>Bacillota</taxon>
        <taxon>Bacilli</taxon>
        <taxon>Bacillales</taxon>
        <taxon>Staphylococcaceae</taxon>
        <taxon>Salinicoccus</taxon>
    </lineage>
</organism>
<dbReference type="PANTHER" id="PTHR10632:SF2">
    <property type="entry name" value="SULFIDE:QUINONE OXIDOREDUCTASE, MITOCHONDRIAL"/>
    <property type="match status" value="1"/>
</dbReference>
<proteinExistence type="predicted"/>
<evidence type="ECO:0000256" key="3">
    <source>
        <dbReference type="ARBA" id="ARBA00022719"/>
    </source>
</evidence>
<evidence type="ECO:0000256" key="1">
    <source>
        <dbReference type="ARBA" id="ARBA00001974"/>
    </source>
</evidence>
<comment type="cofactor">
    <cofactor evidence="1">
        <name>FAD</name>
        <dbReference type="ChEBI" id="CHEBI:57692"/>
    </cofactor>
</comment>
<dbReference type="InterPro" id="IPR023753">
    <property type="entry name" value="FAD/NAD-binding_dom"/>
</dbReference>
<dbReference type="EMBL" id="LAYZ01000002">
    <property type="protein sequence ID" value="KKK34984.1"/>
    <property type="molecule type" value="Genomic_DNA"/>
</dbReference>
<keyword evidence="6" id="KW-0560">Oxidoreductase</keyword>
<sequence length="395" mass="44056">MEFHEVLVVGGGTAGITVASRLKRISEYIDLAIIDPADNHYYQPLWTLVGGGVVDKEASRRSEASLIPKGVKWYKESAESFKPEENRVTTSEGTEIMYKYLIVCPGLQLDWDEIEGLAGNVGKYGICSNYSYEHVDYTWETIRSFQGGRAIFTHPDSAIKCGGAPQKIMYLADEAFRNQGVRNRTEINFKSANGSVFSVKKYADALDEVISRKGIRADYKKDLIKVDGPNKQAVFRDLDSGEEETLDYDMIHAVPYMSAPDFIKRSPLANSDGWVDVDPHTLQHNGYGNIFSLGDVSSAPTSKTGAAIRKQAPVVASHIKSMLKGGVRSSRRYDGYTSCPLVTGYNSLIMAEFKYDNVPSETFPVNQAKERKSMYMVKKYGLPAMYWRGMMKGLM</sequence>
<keyword evidence="4" id="KW-0274">FAD</keyword>
<evidence type="ECO:0000256" key="5">
    <source>
        <dbReference type="ARBA" id="ARBA00022946"/>
    </source>
</evidence>
<keyword evidence="5" id="KW-0809">Transit peptide</keyword>
<keyword evidence="3" id="KW-0874">Quinone</keyword>
<keyword evidence="2" id="KW-0285">Flavoprotein</keyword>
<protein>
    <submittedName>
        <fullName evidence="8">Pyridine nucleotide-disulfide oxidoreductase</fullName>
    </submittedName>
</protein>
<dbReference type="Gene3D" id="3.50.50.60">
    <property type="entry name" value="FAD/NAD(P)-binding domain"/>
    <property type="match status" value="2"/>
</dbReference>
<dbReference type="GO" id="GO:0070224">
    <property type="term" value="F:sulfide:quinone oxidoreductase activity"/>
    <property type="evidence" value="ECO:0007669"/>
    <property type="project" value="TreeGrafter"/>
</dbReference>
<evidence type="ECO:0000313" key="9">
    <source>
        <dbReference type="Proteomes" id="UP000034287"/>
    </source>
</evidence>
<dbReference type="InterPro" id="IPR036188">
    <property type="entry name" value="FAD/NAD-bd_sf"/>
</dbReference>
<evidence type="ECO:0000259" key="7">
    <source>
        <dbReference type="Pfam" id="PF07992"/>
    </source>
</evidence>
<dbReference type="AlphaFoldDB" id="A0A0M2SJX4"/>
<dbReference type="Proteomes" id="UP000034287">
    <property type="component" value="Unassembled WGS sequence"/>
</dbReference>
<dbReference type="GO" id="GO:0048038">
    <property type="term" value="F:quinone binding"/>
    <property type="evidence" value="ECO:0007669"/>
    <property type="project" value="UniProtKB-KW"/>
</dbReference>